<feature type="region of interest" description="Disordered" evidence="1">
    <location>
        <begin position="19"/>
        <end position="95"/>
    </location>
</feature>
<accession>A0A1J1J6E0</accession>
<feature type="compositionally biased region" description="Basic and acidic residues" evidence="1">
    <location>
        <begin position="346"/>
        <end position="373"/>
    </location>
</feature>
<dbReference type="STRING" id="568069.A0A1J1J6E0"/>
<organism evidence="2 3">
    <name type="scientific">Clunio marinus</name>
    <dbReference type="NCBI Taxonomy" id="568069"/>
    <lineage>
        <taxon>Eukaryota</taxon>
        <taxon>Metazoa</taxon>
        <taxon>Ecdysozoa</taxon>
        <taxon>Arthropoda</taxon>
        <taxon>Hexapoda</taxon>
        <taxon>Insecta</taxon>
        <taxon>Pterygota</taxon>
        <taxon>Neoptera</taxon>
        <taxon>Endopterygota</taxon>
        <taxon>Diptera</taxon>
        <taxon>Nematocera</taxon>
        <taxon>Chironomoidea</taxon>
        <taxon>Chironomidae</taxon>
        <taxon>Clunio</taxon>
    </lineage>
</organism>
<feature type="region of interest" description="Disordered" evidence="1">
    <location>
        <begin position="273"/>
        <end position="412"/>
    </location>
</feature>
<sequence length="444" mass="51826">MSDENDDLLNFEITEVDFADGPLNEDELLLSDEENEKLESEVEIQPPTTTTVKQSSPKLPSPQPSSPPIPQKQEESKEEPNESTTTVVEDKNIKVSQVLHHPHSTNTRQPFRHKFQRWPNHPQRWNSIAPQQQQQQMPFQPQSGPHFRPPPNHVMQAGSGPIRQMRPNFPPRPPFFNNNFMQSRQPLRPPQIRPRYFYPNPAPMNDPQMPRPPSYVPSPVQAMPRKVLINPNFKGGVEAAKSQLMKDQYFSPSALPEDELLRKQQEFINHNMRQIEKRRHERTPSPEYRRGYSHSPSPPRYRDNRRKPFRSYDRKRDFSGSEGKNKDENQPEEDEETRAYRQQIESQRKKREEILRQKEMRRRQQAEKAKETAPSEPLQPIIVTDKKIVLKRKSPERSTTPPLKDAPITPTRRIVLKPSKDGKVELKPILADGSKRKIQKILNS</sequence>
<reference evidence="2 3" key="1">
    <citation type="submission" date="2015-04" db="EMBL/GenBank/DDBJ databases">
        <authorList>
            <person name="Syromyatnikov M.Y."/>
            <person name="Popov V.N."/>
        </authorList>
    </citation>
    <scope>NUCLEOTIDE SEQUENCE [LARGE SCALE GENOMIC DNA]</scope>
</reference>
<name>A0A1J1J6E0_9DIPT</name>
<feature type="compositionally biased region" description="Acidic residues" evidence="1">
    <location>
        <begin position="19"/>
        <end position="36"/>
    </location>
</feature>
<dbReference type="AlphaFoldDB" id="A0A1J1J6E0"/>
<evidence type="ECO:0000313" key="2">
    <source>
        <dbReference type="EMBL" id="CRL07967.1"/>
    </source>
</evidence>
<protein>
    <submittedName>
        <fullName evidence="2">CLUMA_CG020832, isoform A</fullName>
    </submittedName>
</protein>
<evidence type="ECO:0000313" key="3">
    <source>
        <dbReference type="Proteomes" id="UP000183832"/>
    </source>
</evidence>
<proteinExistence type="predicted"/>
<feature type="compositionally biased region" description="Pro residues" evidence="1">
    <location>
        <begin position="59"/>
        <end position="70"/>
    </location>
</feature>
<gene>
    <name evidence="2" type="primary">putative AGAP011275-PA</name>
    <name evidence="2" type="ORF">CLUMA_CG020832</name>
</gene>
<dbReference type="Proteomes" id="UP000183832">
    <property type="component" value="Unassembled WGS sequence"/>
</dbReference>
<dbReference type="EMBL" id="CVRI01000074">
    <property type="protein sequence ID" value="CRL07967.1"/>
    <property type="molecule type" value="Genomic_DNA"/>
</dbReference>
<keyword evidence="3" id="KW-1185">Reference proteome</keyword>
<feature type="compositionally biased region" description="Basic and acidic residues" evidence="1">
    <location>
        <begin position="384"/>
        <end position="396"/>
    </location>
</feature>
<feature type="compositionally biased region" description="Basic and acidic residues" evidence="1">
    <location>
        <begin position="310"/>
        <end position="329"/>
    </location>
</feature>
<dbReference type="OrthoDB" id="5990677at2759"/>
<evidence type="ECO:0000256" key="1">
    <source>
        <dbReference type="SAM" id="MobiDB-lite"/>
    </source>
</evidence>